<accession>A0AAJ0BD26</accession>
<comment type="subcellular location">
    <subcellularLocation>
        <location evidence="1">Membrane</location>
        <topology evidence="1">Multi-pass membrane protein</topology>
    </subcellularLocation>
</comment>
<comment type="caution">
    <text evidence="6">The sequence shown here is derived from an EMBL/GenBank/DDBJ whole genome shotgun (WGS) entry which is preliminary data.</text>
</comment>
<protein>
    <submittedName>
        <fullName evidence="6">Uncharacterized protein</fullName>
    </submittedName>
</protein>
<feature type="transmembrane region" description="Helical" evidence="5">
    <location>
        <begin position="411"/>
        <end position="430"/>
    </location>
</feature>
<dbReference type="AlphaFoldDB" id="A0AAJ0BD26"/>
<keyword evidence="4 5" id="KW-0472">Membrane</keyword>
<dbReference type="SUPFAM" id="SSF144083">
    <property type="entry name" value="Magnesium transport protein CorA, transmembrane region"/>
    <property type="match status" value="1"/>
</dbReference>
<proteinExistence type="predicted"/>
<name>A0AAJ0BD26_9PEZI</name>
<organism evidence="6 7">
    <name type="scientific">Echria macrotheca</name>
    <dbReference type="NCBI Taxonomy" id="438768"/>
    <lineage>
        <taxon>Eukaryota</taxon>
        <taxon>Fungi</taxon>
        <taxon>Dikarya</taxon>
        <taxon>Ascomycota</taxon>
        <taxon>Pezizomycotina</taxon>
        <taxon>Sordariomycetes</taxon>
        <taxon>Sordariomycetidae</taxon>
        <taxon>Sordariales</taxon>
        <taxon>Schizotheciaceae</taxon>
        <taxon>Echria</taxon>
    </lineage>
</organism>
<evidence type="ECO:0000256" key="1">
    <source>
        <dbReference type="ARBA" id="ARBA00004141"/>
    </source>
</evidence>
<evidence type="ECO:0000256" key="5">
    <source>
        <dbReference type="SAM" id="Phobius"/>
    </source>
</evidence>
<dbReference type="GO" id="GO:0016020">
    <property type="term" value="C:membrane"/>
    <property type="evidence" value="ECO:0007669"/>
    <property type="project" value="UniProtKB-SubCell"/>
</dbReference>
<dbReference type="Gene3D" id="1.20.58.340">
    <property type="entry name" value="Magnesium transport protein CorA, transmembrane region"/>
    <property type="match status" value="1"/>
</dbReference>
<sequence length="443" mass="49728">MAIPLHDCASPRASLTQIYTYHSDLGDPLDSRPASPARQGCDGVQVYTWRTGSQQWCQSLRSHASPTTTTTTYAERLGLLAGSQNSADVTVFVAPDTEPRPCWESCMRDLVEIFPFLSTWRKFEYQFSNGYFGYQDILDKDGKAVVGLHTWSRFLLQFFAKETAMQKWRNIIPFTSWSKESGRMRILFLGSEPEVVERLLASILDTLQKKGLPSHPLWPYESIFDQVIRCQHHAVLSIRHLILAEEEGSLAGARISPGVDYPRLFEVTKHTTTVAEILNVNMRTLEDILSCHSLVGTDDSDRNPISAASSSLLRQKFLFQSHVLFSIRDRSLSYKERIRGATQRAFNVVAQEHASNAVTIASAARADGRAMTSLAIITLIFLPPTFISAIFSTTFFSFGDDPGSWVVSEKIWIYCISVIPVTMVVAAILWRKNLRDVSNFSAV</sequence>
<evidence type="ECO:0000256" key="4">
    <source>
        <dbReference type="ARBA" id="ARBA00023136"/>
    </source>
</evidence>
<dbReference type="EMBL" id="MU839834">
    <property type="protein sequence ID" value="KAK1755029.1"/>
    <property type="molecule type" value="Genomic_DNA"/>
</dbReference>
<keyword evidence="3 5" id="KW-1133">Transmembrane helix</keyword>
<evidence type="ECO:0000313" key="7">
    <source>
        <dbReference type="Proteomes" id="UP001239445"/>
    </source>
</evidence>
<evidence type="ECO:0000313" key="6">
    <source>
        <dbReference type="EMBL" id="KAK1755029.1"/>
    </source>
</evidence>
<keyword evidence="7" id="KW-1185">Reference proteome</keyword>
<evidence type="ECO:0000256" key="2">
    <source>
        <dbReference type="ARBA" id="ARBA00022692"/>
    </source>
</evidence>
<dbReference type="InterPro" id="IPR045863">
    <property type="entry name" value="CorA_TM1_TM2"/>
</dbReference>
<feature type="transmembrane region" description="Helical" evidence="5">
    <location>
        <begin position="374"/>
        <end position="399"/>
    </location>
</feature>
<reference evidence="6" key="1">
    <citation type="submission" date="2023-06" db="EMBL/GenBank/DDBJ databases">
        <title>Genome-scale phylogeny and comparative genomics of the fungal order Sordariales.</title>
        <authorList>
            <consortium name="Lawrence Berkeley National Laboratory"/>
            <person name="Hensen N."/>
            <person name="Bonometti L."/>
            <person name="Westerberg I."/>
            <person name="Brannstrom I.O."/>
            <person name="Guillou S."/>
            <person name="Cros-Aarteil S."/>
            <person name="Calhoun S."/>
            <person name="Haridas S."/>
            <person name="Kuo A."/>
            <person name="Mondo S."/>
            <person name="Pangilinan J."/>
            <person name="Riley R."/>
            <person name="Labutti K."/>
            <person name="Andreopoulos B."/>
            <person name="Lipzen A."/>
            <person name="Chen C."/>
            <person name="Yanf M."/>
            <person name="Daum C."/>
            <person name="Ng V."/>
            <person name="Clum A."/>
            <person name="Steindorff A."/>
            <person name="Ohm R."/>
            <person name="Martin F."/>
            <person name="Silar P."/>
            <person name="Natvig D."/>
            <person name="Lalanne C."/>
            <person name="Gautier V."/>
            <person name="Ament-Velasquez S.L."/>
            <person name="Kruys A."/>
            <person name="Hutchinson M.I."/>
            <person name="Powell A.J."/>
            <person name="Barry K."/>
            <person name="Miller A.N."/>
            <person name="Grigoriev I.V."/>
            <person name="Debuchy R."/>
            <person name="Gladieux P."/>
            <person name="Thoren M.H."/>
            <person name="Johannesson H."/>
        </authorList>
    </citation>
    <scope>NUCLEOTIDE SEQUENCE</scope>
    <source>
        <strain evidence="6">PSN4</strain>
    </source>
</reference>
<keyword evidence="2 5" id="KW-0812">Transmembrane</keyword>
<evidence type="ECO:0000256" key="3">
    <source>
        <dbReference type="ARBA" id="ARBA00022989"/>
    </source>
</evidence>
<dbReference type="Proteomes" id="UP001239445">
    <property type="component" value="Unassembled WGS sequence"/>
</dbReference>
<gene>
    <name evidence="6" type="ORF">QBC47DRAFT_382542</name>
</gene>